<comment type="cofactor">
    <cofactor evidence="1">
        <name>FAD</name>
        <dbReference type="ChEBI" id="CHEBI:57692"/>
    </cofactor>
</comment>
<protein>
    <recommendedName>
        <fullName evidence="8">Tricarballylate dehydrogenase</fullName>
    </recommendedName>
</protein>
<comment type="caution">
    <text evidence="6">The sequence shown here is derived from an EMBL/GenBank/DDBJ whole genome shotgun (WGS) entry which is preliminary data.</text>
</comment>
<dbReference type="InterPro" id="IPR057661">
    <property type="entry name" value="RsdA/BaiN/AoA(So)_Rossmann"/>
</dbReference>
<dbReference type="SUPFAM" id="SSF51905">
    <property type="entry name" value="FAD/NAD(P)-binding domain"/>
    <property type="match status" value="1"/>
</dbReference>
<evidence type="ECO:0000256" key="3">
    <source>
        <dbReference type="ARBA" id="ARBA00022827"/>
    </source>
</evidence>
<dbReference type="AlphaFoldDB" id="C0CHU9"/>
<dbReference type="Pfam" id="PF22780">
    <property type="entry name" value="HI0933_like_1st"/>
    <property type="match status" value="1"/>
</dbReference>
<evidence type="ECO:0000313" key="7">
    <source>
        <dbReference type="Proteomes" id="UP000003100"/>
    </source>
</evidence>
<dbReference type="PATRIC" id="fig|476272.21.peg.3420"/>
<accession>C0CHU9</accession>
<dbReference type="PRINTS" id="PR00411">
    <property type="entry name" value="PNDRDTASEI"/>
</dbReference>
<dbReference type="Gene3D" id="1.10.8.260">
    <property type="entry name" value="HI0933 insert domain-like"/>
    <property type="match status" value="1"/>
</dbReference>
<reference evidence="6 7" key="1">
    <citation type="submission" date="2009-01" db="EMBL/GenBank/DDBJ databases">
        <authorList>
            <person name="Fulton L."/>
            <person name="Clifton S."/>
            <person name="Fulton B."/>
            <person name="Xu J."/>
            <person name="Minx P."/>
            <person name="Pepin K.H."/>
            <person name="Johnson M."/>
            <person name="Bhonagiri V."/>
            <person name="Nash W.E."/>
            <person name="Mardis E.R."/>
            <person name="Wilson R.K."/>
        </authorList>
    </citation>
    <scope>NUCLEOTIDE SEQUENCE [LARGE SCALE GENOMIC DNA]</scope>
    <source>
        <strain evidence="7">DSM 10507 / JCM 14656 / S5a33</strain>
    </source>
</reference>
<evidence type="ECO:0000259" key="4">
    <source>
        <dbReference type="Pfam" id="PF03486"/>
    </source>
</evidence>
<evidence type="ECO:0000259" key="5">
    <source>
        <dbReference type="Pfam" id="PF22780"/>
    </source>
</evidence>
<dbReference type="InterPro" id="IPR004792">
    <property type="entry name" value="BaiN-like"/>
</dbReference>
<dbReference type="PANTHER" id="PTHR42887">
    <property type="entry name" value="OS12G0638800 PROTEIN"/>
    <property type="match status" value="1"/>
</dbReference>
<evidence type="ECO:0000256" key="1">
    <source>
        <dbReference type="ARBA" id="ARBA00001974"/>
    </source>
</evidence>
<dbReference type="PANTHER" id="PTHR42887:SF2">
    <property type="entry name" value="OS12G0638800 PROTEIN"/>
    <property type="match status" value="1"/>
</dbReference>
<feature type="domain" description="RsdA/BaiN/AoA(So)-like Rossmann fold-like" evidence="4">
    <location>
        <begin position="8"/>
        <end position="388"/>
    </location>
</feature>
<reference evidence="6 7" key="2">
    <citation type="submission" date="2009-02" db="EMBL/GenBank/DDBJ databases">
        <title>Draft genome sequence of Blautia hydrogenotrophica DSM 10507 (Ruminococcus hydrogenotrophicus DSM 10507).</title>
        <authorList>
            <person name="Sudarsanam P."/>
            <person name="Ley R."/>
            <person name="Guruge J."/>
            <person name="Turnbaugh P.J."/>
            <person name="Mahowald M."/>
            <person name="Liep D."/>
            <person name="Gordon J."/>
        </authorList>
    </citation>
    <scope>NUCLEOTIDE SEQUENCE [LARGE SCALE GENOMIC DNA]</scope>
    <source>
        <strain evidence="7">DSM 10507 / JCM 14656 / S5a33</strain>
    </source>
</reference>
<dbReference type="Gene3D" id="2.40.30.10">
    <property type="entry name" value="Translation factors"/>
    <property type="match status" value="1"/>
</dbReference>
<dbReference type="Gene3D" id="3.50.50.60">
    <property type="entry name" value="FAD/NAD(P)-binding domain"/>
    <property type="match status" value="1"/>
</dbReference>
<feature type="domain" description="RsdA/BaiN/AoA(So)-like insert" evidence="5">
    <location>
        <begin position="192"/>
        <end position="313"/>
    </location>
</feature>
<dbReference type="InterPro" id="IPR023166">
    <property type="entry name" value="BaiN-like_dom_sf"/>
</dbReference>
<dbReference type="SUPFAM" id="SSF160996">
    <property type="entry name" value="HI0933 insert domain-like"/>
    <property type="match status" value="1"/>
</dbReference>
<dbReference type="InterPro" id="IPR036188">
    <property type="entry name" value="FAD/NAD-bd_sf"/>
</dbReference>
<dbReference type="HOGENOM" id="CLU_025174_3_1_9"/>
<name>C0CHU9_BLAHS</name>
<dbReference type="eggNOG" id="COG2081">
    <property type="taxonomic scope" value="Bacteria"/>
</dbReference>
<sequence>MSMSERKSVMIIGGGASGLMAAIFAAKEGAAVTVLEHSQSFGKKLLATGNGRCNLTNVQIYGDSYRGSHREFAAKVLERYDNRQTIAFFSKLGIYTMNQEGRLYPHSQQASSVLDVLMMEARHRKVKLKTCEEVKVIAKEGDSFRVLTGNWTYHADRVILCTGSPASNIYGADDSGYQLARMLGHQVIKPLPALVPLRCKGKWFSSWAGIRVDAKVTLLIDKEKKAQERGEVQMTNYGVSGIPIFQLSGYAVRALDDGRQAELLLDFLPEFEERNLRAFLQMRREQCPYKNEKELLCGLFPDKLIPILLKTGFPQSIKELRLQVQSAHSMTNAQVCSGGVDVTQVQPRTLESSLCPGLYFAGEILDIDGACGGYNLQWAWSTGAIAGSSAGREKG</sequence>
<evidence type="ECO:0000256" key="2">
    <source>
        <dbReference type="ARBA" id="ARBA00022630"/>
    </source>
</evidence>
<dbReference type="EMBL" id="ACBZ01000015">
    <property type="protein sequence ID" value="EEG50699.1"/>
    <property type="molecule type" value="Genomic_DNA"/>
</dbReference>
<gene>
    <name evidence="6" type="ORF">RUMHYD_00413</name>
</gene>
<dbReference type="InterPro" id="IPR055178">
    <property type="entry name" value="RsdA/BaiN/AoA(So)-like_dom"/>
</dbReference>
<organism evidence="6 7">
    <name type="scientific">Blautia hydrogenotrophica (strain DSM 10507 / JCM 14656 / S5a33)</name>
    <name type="common">Ruminococcus hydrogenotrophicus</name>
    <dbReference type="NCBI Taxonomy" id="476272"/>
    <lineage>
        <taxon>Bacteria</taxon>
        <taxon>Bacillati</taxon>
        <taxon>Bacillota</taxon>
        <taxon>Clostridia</taxon>
        <taxon>Lachnospirales</taxon>
        <taxon>Lachnospiraceae</taxon>
        <taxon>Blautia</taxon>
    </lineage>
</organism>
<keyword evidence="7" id="KW-1185">Reference proteome</keyword>
<dbReference type="Pfam" id="PF03486">
    <property type="entry name" value="HI0933_like"/>
    <property type="match status" value="1"/>
</dbReference>
<keyword evidence="3" id="KW-0274">FAD</keyword>
<dbReference type="Proteomes" id="UP000003100">
    <property type="component" value="Unassembled WGS sequence"/>
</dbReference>
<dbReference type="PRINTS" id="PR00368">
    <property type="entry name" value="FADPNR"/>
</dbReference>
<proteinExistence type="predicted"/>
<keyword evidence="2" id="KW-0285">Flavoprotein</keyword>
<evidence type="ECO:0000313" key="6">
    <source>
        <dbReference type="EMBL" id="EEG50699.1"/>
    </source>
</evidence>
<dbReference type="NCBIfam" id="TIGR00275">
    <property type="entry name" value="aminoacetone oxidase family FAD-binding enzyme"/>
    <property type="match status" value="1"/>
</dbReference>
<evidence type="ECO:0008006" key="8">
    <source>
        <dbReference type="Google" id="ProtNLM"/>
    </source>
</evidence>